<evidence type="ECO:0000313" key="10">
    <source>
        <dbReference type="Proteomes" id="UP001255856"/>
    </source>
</evidence>
<dbReference type="PROSITE" id="PS50920">
    <property type="entry name" value="SOLCAR"/>
    <property type="match status" value="3"/>
</dbReference>
<evidence type="ECO:0000256" key="1">
    <source>
        <dbReference type="ARBA" id="ARBA00004141"/>
    </source>
</evidence>
<dbReference type="InterPro" id="IPR023395">
    <property type="entry name" value="MCP_dom_sf"/>
</dbReference>
<name>A0AAD9MMF4_PROWI</name>
<dbReference type="GO" id="GO:0016020">
    <property type="term" value="C:membrane"/>
    <property type="evidence" value="ECO:0007669"/>
    <property type="project" value="UniProtKB-SubCell"/>
</dbReference>
<keyword evidence="2 7" id="KW-0813">Transport</keyword>
<comment type="caution">
    <text evidence="9">The sequence shown here is derived from an EMBL/GenBank/DDBJ whole genome shotgun (WGS) entry which is preliminary data.</text>
</comment>
<dbReference type="Gene3D" id="1.50.40.10">
    <property type="entry name" value="Mitochondrial carrier domain"/>
    <property type="match status" value="1"/>
</dbReference>
<keyword evidence="10" id="KW-1185">Reference proteome</keyword>
<dbReference type="EMBL" id="JASFZW010000002">
    <property type="protein sequence ID" value="KAK2079563.1"/>
    <property type="molecule type" value="Genomic_DNA"/>
</dbReference>
<evidence type="ECO:0000256" key="7">
    <source>
        <dbReference type="RuleBase" id="RU000488"/>
    </source>
</evidence>
<evidence type="ECO:0000256" key="2">
    <source>
        <dbReference type="ARBA" id="ARBA00022448"/>
    </source>
</evidence>
<dbReference type="Pfam" id="PF00153">
    <property type="entry name" value="Mito_carr"/>
    <property type="match status" value="3"/>
</dbReference>
<dbReference type="PANTHER" id="PTHR24089">
    <property type="entry name" value="SOLUTE CARRIER FAMILY 25"/>
    <property type="match status" value="1"/>
</dbReference>
<protein>
    <submittedName>
        <fullName evidence="9">Uncharacterized protein</fullName>
    </submittedName>
</protein>
<evidence type="ECO:0000256" key="4">
    <source>
        <dbReference type="ARBA" id="ARBA00022737"/>
    </source>
</evidence>
<dbReference type="PRINTS" id="PR00926">
    <property type="entry name" value="MITOCARRIER"/>
</dbReference>
<dbReference type="GO" id="GO:0055085">
    <property type="term" value="P:transmembrane transport"/>
    <property type="evidence" value="ECO:0007669"/>
    <property type="project" value="InterPro"/>
</dbReference>
<comment type="subcellular location">
    <subcellularLocation>
        <location evidence="1">Membrane</location>
        <topology evidence="1">Multi-pass membrane protein</topology>
    </subcellularLocation>
</comment>
<accession>A0AAD9MMF4</accession>
<evidence type="ECO:0000256" key="3">
    <source>
        <dbReference type="ARBA" id="ARBA00022692"/>
    </source>
</evidence>
<dbReference type="Proteomes" id="UP001255856">
    <property type="component" value="Unassembled WGS sequence"/>
</dbReference>
<reference evidence="9" key="1">
    <citation type="submission" date="2021-01" db="EMBL/GenBank/DDBJ databases">
        <authorList>
            <person name="Eckstrom K.M.E."/>
        </authorList>
    </citation>
    <scope>NUCLEOTIDE SEQUENCE</scope>
    <source>
        <strain evidence="9">UVCC 0001</strain>
    </source>
</reference>
<keyword evidence="3 6" id="KW-0812">Transmembrane</keyword>
<dbReference type="InterPro" id="IPR018108">
    <property type="entry name" value="MCP_transmembrane"/>
</dbReference>
<dbReference type="SUPFAM" id="SSF103506">
    <property type="entry name" value="Mitochondrial carrier"/>
    <property type="match status" value="1"/>
</dbReference>
<dbReference type="AlphaFoldDB" id="A0AAD9MMF4"/>
<keyword evidence="4" id="KW-0677">Repeat</keyword>
<organism evidence="9 10">
    <name type="scientific">Prototheca wickerhamii</name>
    <dbReference type="NCBI Taxonomy" id="3111"/>
    <lineage>
        <taxon>Eukaryota</taxon>
        <taxon>Viridiplantae</taxon>
        <taxon>Chlorophyta</taxon>
        <taxon>core chlorophytes</taxon>
        <taxon>Trebouxiophyceae</taxon>
        <taxon>Chlorellales</taxon>
        <taxon>Chlorellaceae</taxon>
        <taxon>Prototheca</taxon>
    </lineage>
</organism>
<feature type="repeat" description="Solcar" evidence="6">
    <location>
        <begin position="102"/>
        <end position="184"/>
    </location>
</feature>
<evidence type="ECO:0000256" key="6">
    <source>
        <dbReference type="PROSITE-ProRule" id="PRU00282"/>
    </source>
</evidence>
<keyword evidence="5 6" id="KW-0472">Membrane</keyword>
<evidence type="ECO:0000256" key="5">
    <source>
        <dbReference type="ARBA" id="ARBA00023136"/>
    </source>
</evidence>
<feature type="repeat" description="Solcar" evidence="6">
    <location>
        <begin position="192"/>
        <end position="273"/>
    </location>
</feature>
<sequence>MDATRAHGLLFELDSRALVLGMGVLPLASVSLSLPKDQALRAGRPLLAPRRRPARRLRGGETATAKPESSGAAAQAENPLQRVQAAIGGLFVLVLGRAQTLHPATRRLIAGGISGAVSKTATAPLETLKMKLVQGGKVTALEAARQVLMTRGVGGFFAGNLIDVLRTVPSKSLELAAFDTYKKALADWGALPDSAIGAVAGGLSGITSTIAVYPLETIRTRMAVNGHGFLETVRLVATRDGFPSLYRGLDASLIGAVPYTALRLGLYDALKYSYMKTTGREHLSPQASLVFGAVAGVVSATATFPLEVARRRMMVGAAYPNTAAAIATIARTEGAGALFNGVWLALVKQAPQYAIGFMVYEQCKRALAL</sequence>
<feature type="region of interest" description="Disordered" evidence="8">
    <location>
        <begin position="43"/>
        <end position="77"/>
    </location>
</feature>
<dbReference type="InterPro" id="IPR002067">
    <property type="entry name" value="MCP"/>
</dbReference>
<proteinExistence type="inferred from homology"/>
<gene>
    <name evidence="9" type="ORF">QBZ16_001958</name>
</gene>
<evidence type="ECO:0000256" key="8">
    <source>
        <dbReference type="SAM" id="MobiDB-lite"/>
    </source>
</evidence>
<evidence type="ECO:0000313" key="9">
    <source>
        <dbReference type="EMBL" id="KAK2079563.1"/>
    </source>
</evidence>
<comment type="similarity">
    <text evidence="7">Belongs to the mitochondrial carrier (TC 2.A.29) family.</text>
</comment>
<feature type="repeat" description="Solcar" evidence="6">
    <location>
        <begin position="283"/>
        <end position="366"/>
    </location>
</feature>